<name>A0A084AVB2_STACB</name>
<dbReference type="InterPro" id="IPR051164">
    <property type="entry name" value="NmrA-like_oxidored"/>
</dbReference>
<evidence type="ECO:0000313" key="5">
    <source>
        <dbReference type="EMBL" id="KEY69241.1"/>
    </source>
</evidence>
<keyword evidence="2" id="KW-0521">NADP</keyword>
<keyword evidence="6" id="KW-1185">Reference proteome</keyword>
<evidence type="ECO:0000313" key="6">
    <source>
        <dbReference type="Proteomes" id="UP000028045"/>
    </source>
</evidence>
<dbReference type="Pfam" id="PF05368">
    <property type="entry name" value="NmrA"/>
    <property type="match status" value="1"/>
</dbReference>
<protein>
    <recommendedName>
        <fullName evidence="4">NmrA-like domain-containing protein</fullName>
    </recommendedName>
</protein>
<dbReference type="Proteomes" id="UP000028045">
    <property type="component" value="Unassembled WGS sequence"/>
</dbReference>
<dbReference type="Gene3D" id="3.90.25.10">
    <property type="entry name" value="UDP-galactose 4-epimerase, domain 1"/>
    <property type="match status" value="1"/>
</dbReference>
<evidence type="ECO:0000259" key="4">
    <source>
        <dbReference type="Pfam" id="PF05368"/>
    </source>
</evidence>
<evidence type="ECO:0000256" key="1">
    <source>
        <dbReference type="ARBA" id="ARBA00006328"/>
    </source>
</evidence>
<dbReference type="GO" id="GO:0016491">
    <property type="term" value="F:oxidoreductase activity"/>
    <property type="evidence" value="ECO:0007669"/>
    <property type="project" value="UniProtKB-KW"/>
</dbReference>
<dbReference type="GO" id="GO:0005634">
    <property type="term" value="C:nucleus"/>
    <property type="evidence" value="ECO:0007669"/>
    <property type="project" value="TreeGrafter"/>
</dbReference>
<gene>
    <name evidence="5" type="ORF">S7711_01696</name>
</gene>
<dbReference type="PANTHER" id="PTHR42748">
    <property type="entry name" value="NITROGEN METABOLITE REPRESSION PROTEIN NMRA FAMILY MEMBER"/>
    <property type="match status" value="1"/>
</dbReference>
<dbReference type="InterPro" id="IPR008030">
    <property type="entry name" value="NmrA-like"/>
</dbReference>
<reference evidence="5 6" key="1">
    <citation type="journal article" date="2014" name="BMC Genomics">
        <title>Comparative genome sequencing reveals chemotype-specific gene clusters in the toxigenic black mold Stachybotrys.</title>
        <authorList>
            <person name="Semeiks J."/>
            <person name="Borek D."/>
            <person name="Otwinowski Z."/>
            <person name="Grishin N.V."/>
        </authorList>
    </citation>
    <scope>NUCLEOTIDE SEQUENCE [LARGE SCALE GENOMIC DNA]</scope>
    <source>
        <strain evidence="6">CBS 109288 / IBT 7711</strain>
    </source>
</reference>
<dbReference type="Gene3D" id="3.40.50.720">
    <property type="entry name" value="NAD(P)-binding Rossmann-like Domain"/>
    <property type="match status" value="1"/>
</dbReference>
<evidence type="ECO:0000256" key="2">
    <source>
        <dbReference type="ARBA" id="ARBA00022857"/>
    </source>
</evidence>
<keyword evidence="3" id="KW-0560">Oxidoreductase</keyword>
<proteinExistence type="inferred from homology"/>
<dbReference type="PANTHER" id="PTHR42748:SF30">
    <property type="entry name" value="NMRA-LIKE DOMAIN-CONTAINING PROTEIN"/>
    <property type="match status" value="1"/>
</dbReference>
<dbReference type="OrthoDB" id="300709at2759"/>
<accession>A0A084AVB2</accession>
<comment type="similarity">
    <text evidence="1">Belongs to the NmrA-type oxidoreductase family.</text>
</comment>
<dbReference type="HOGENOM" id="CLU_007383_8_5_1"/>
<organism evidence="5 6">
    <name type="scientific">Stachybotrys chartarum (strain CBS 109288 / IBT 7711)</name>
    <name type="common">Toxic black mold</name>
    <name type="synonym">Stilbospora chartarum</name>
    <dbReference type="NCBI Taxonomy" id="1280523"/>
    <lineage>
        <taxon>Eukaryota</taxon>
        <taxon>Fungi</taxon>
        <taxon>Dikarya</taxon>
        <taxon>Ascomycota</taxon>
        <taxon>Pezizomycotina</taxon>
        <taxon>Sordariomycetes</taxon>
        <taxon>Hypocreomycetidae</taxon>
        <taxon>Hypocreales</taxon>
        <taxon>Stachybotryaceae</taxon>
        <taxon>Stachybotrys</taxon>
    </lineage>
</organism>
<dbReference type="AlphaFoldDB" id="A0A084AVB2"/>
<sequence length="331" mass="35988">MSPPRIIAVVGGTGNLGSSVARSFHDNPPFRSRVLTRDVRSEKAQQLAGEGIEVVQADNWNREQLLRAFQGCWGIFINIDSDAPNFKQRIGPSELDMGKNVVDAAVEAGVQHAVHASLPAASKPTDGKVPVLAFDDKAATSGYLFESGKFKSATIVSAGWFLENAFDPKYTAALGGFAMIPDAEGYLTWETPRMGNTPESVPWLAVTDDYGDIVHGAFLDPEKWNRRYVHGVSTSSSFSEMTAKFQEVTGKPARYKEMRGGGLSASDEFKTKEVNGLFDLMDAIQGTFFNGVPTAPEDVRELKKAAAEARSSSAVTSELMTLEAFFRKYAK</sequence>
<dbReference type="SUPFAM" id="SSF51735">
    <property type="entry name" value="NAD(P)-binding Rossmann-fold domains"/>
    <property type="match status" value="1"/>
</dbReference>
<feature type="domain" description="NmrA-like" evidence="4">
    <location>
        <begin position="7"/>
        <end position="258"/>
    </location>
</feature>
<dbReference type="InterPro" id="IPR036291">
    <property type="entry name" value="NAD(P)-bd_dom_sf"/>
</dbReference>
<dbReference type="EMBL" id="KL648534">
    <property type="protein sequence ID" value="KEY69241.1"/>
    <property type="molecule type" value="Genomic_DNA"/>
</dbReference>
<dbReference type="CDD" id="cd05251">
    <property type="entry name" value="NmrA_like_SDR_a"/>
    <property type="match status" value="1"/>
</dbReference>
<evidence type="ECO:0000256" key="3">
    <source>
        <dbReference type="ARBA" id="ARBA00023002"/>
    </source>
</evidence>